<protein>
    <submittedName>
        <fullName evidence="1">Uncharacterized protein</fullName>
    </submittedName>
</protein>
<accession>A0A2G8LC58</accession>
<gene>
    <name evidence="1" type="ORF">BSL78_05217</name>
</gene>
<proteinExistence type="predicted"/>
<dbReference type="Proteomes" id="UP000230750">
    <property type="component" value="Unassembled WGS sequence"/>
</dbReference>
<comment type="caution">
    <text evidence="1">The sequence shown here is derived from an EMBL/GenBank/DDBJ whole genome shotgun (WGS) entry which is preliminary data.</text>
</comment>
<reference evidence="1 2" key="1">
    <citation type="journal article" date="2017" name="PLoS Biol.">
        <title>The sea cucumber genome provides insights into morphological evolution and visceral regeneration.</title>
        <authorList>
            <person name="Zhang X."/>
            <person name="Sun L."/>
            <person name="Yuan J."/>
            <person name="Sun Y."/>
            <person name="Gao Y."/>
            <person name="Zhang L."/>
            <person name="Li S."/>
            <person name="Dai H."/>
            <person name="Hamel J.F."/>
            <person name="Liu C."/>
            <person name="Yu Y."/>
            <person name="Liu S."/>
            <person name="Lin W."/>
            <person name="Guo K."/>
            <person name="Jin S."/>
            <person name="Xu P."/>
            <person name="Storey K.B."/>
            <person name="Huan P."/>
            <person name="Zhang T."/>
            <person name="Zhou Y."/>
            <person name="Zhang J."/>
            <person name="Lin C."/>
            <person name="Li X."/>
            <person name="Xing L."/>
            <person name="Huo D."/>
            <person name="Sun M."/>
            <person name="Wang L."/>
            <person name="Mercier A."/>
            <person name="Li F."/>
            <person name="Yang H."/>
            <person name="Xiang J."/>
        </authorList>
    </citation>
    <scope>NUCLEOTIDE SEQUENCE [LARGE SCALE GENOMIC DNA]</scope>
    <source>
        <strain evidence="1">Shaxun</strain>
        <tissue evidence="1">Muscle</tissue>
    </source>
</reference>
<organism evidence="1 2">
    <name type="scientific">Stichopus japonicus</name>
    <name type="common">Sea cucumber</name>
    <dbReference type="NCBI Taxonomy" id="307972"/>
    <lineage>
        <taxon>Eukaryota</taxon>
        <taxon>Metazoa</taxon>
        <taxon>Echinodermata</taxon>
        <taxon>Eleutherozoa</taxon>
        <taxon>Echinozoa</taxon>
        <taxon>Holothuroidea</taxon>
        <taxon>Aspidochirotacea</taxon>
        <taxon>Aspidochirotida</taxon>
        <taxon>Stichopodidae</taxon>
        <taxon>Apostichopus</taxon>
    </lineage>
</organism>
<keyword evidence="2" id="KW-1185">Reference proteome</keyword>
<evidence type="ECO:0000313" key="1">
    <source>
        <dbReference type="EMBL" id="PIK57834.1"/>
    </source>
</evidence>
<evidence type="ECO:0000313" key="2">
    <source>
        <dbReference type="Proteomes" id="UP000230750"/>
    </source>
</evidence>
<dbReference type="AlphaFoldDB" id="A0A2G8LC58"/>
<sequence length="216" mass="25099">MEFCYTLICSCSALGSTNVDLSEDTGSTCVFPSFLIFTFYVVSSSPTTVQRDTKDVRLDEIPPNGLIEKYFNKRENLDQYEDHPSQRMNELIPEERNVWRDLSKLEKYHKLHYVKRLRPNEEDSTKELVGAERLAEPIPENSSPLRNIDNELDLRVANYITNYLRSEGLSAGAEDVLDRDEDLPEPQRRFIARLAFRILSRVLRHLLPYLLRVVFG</sequence>
<name>A0A2G8LC58_STIJA</name>
<dbReference type="EMBL" id="MRZV01000130">
    <property type="protein sequence ID" value="PIK57834.1"/>
    <property type="molecule type" value="Genomic_DNA"/>
</dbReference>